<proteinExistence type="inferred from homology"/>
<dbReference type="PANTHER" id="PTHR43229">
    <property type="entry name" value="NODULATION PROTEIN J"/>
    <property type="match status" value="1"/>
</dbReference>
<reference evidence="8 9" key="1">
    <citation type="submission" date="2023-05" db="EMBL/GenBank/DDBJ databases">
        <title>Lithophilousrod everest ZFBP1038 complete genpme.</title>
        <authorList>
            <person name="Tian M."/>
        </authorList>
    </citation>
    <scope>NUCLEOTIDE SEQUENCE [LARGE SCALE GENOMIC DNA]</scope>
    <source>
        <strain evidence="8 9">ZFBP1038</strain>
    </source>
</reference>
<keyword evidence="4 6" id="KW-0472">Membrane</keyword>
<protein>
    <recommendedName>
        <fullName evidence="6">Transport permease protein</fullName>
    </recommendedName>
</protein>
<evidence type="ECO:0000256" key="5">
    <source>
        <dbReference type="ARBA" id="ARBA00023251"/>
    </source>
</evidence>
<evidence type="ECO:0000256" key="4">
    <source>
        <dbReference type="ARBA" id="ARBA00023136"/>
    </source>
</evidence>
<dbReference type="PANTHER" id="PTHR43229:SF2">
    <property type="entry name" value="NODULATION PROTEIN J"/>
    <property type="match status" value="1"/>
</dbReference>
<dbReference type="Pfam" id="PF01061">
    <property type="entry name" value="ABC2_membrane"/>
    <property type="match status" value="1"/>
</dbReference>
<dbReference type="PIRSF" id="PIRSF006648">
    <property type="entry name" value="DrrB"/>
    <property type="match status" value="1"/>
</dbReference>
<evidence type="ECO:0000313" key="9">
    <source>
        <dbReference type="Proteomes" id="UP001209083"/>
    </source>
</evidence>
<dbReference type="InterPro" id="IPR000412">
    <property type="entry name" value="ABC_2_transport"/>
</dbReference>
<feature type="transmembrane region" description="Helical" evidence="6">
    <location>
        <begin position="178"/>
        <end position="198"/>
    </location>
</feature>
<evidence type="ECO:0000256" key="2">
    <source>
        <dbReference type="ARBA" id="ARBA00022692"/>
    </source>
</evidence>
<name>A0ABY8QQ38_9MICO</name>
<accession>A0ABY8QQ38</accession>
<organism evidence="8 9">
    <name type="scientific">Saxibacter everestensis</name>
    <dbReference type="NCBI Taxonomy" id="2909229"/>
    <lineage>
        <taxon>Bacteria</taxon>
        <taxon>Bacillati</taxon>
        <taxon>Actinomycetota</taxon>
        <taxon>Actinomycetes</taxon>
        <taxon>Micrococcales</taxon>
        <taxon>Brevibacteriaceae</taxon>
        <taxon>Saxibacter</taxon>
    </lineage>
</organism>
<dbReference type="RefSeq" id="WP_349637876.1">
    <property type="nucleotide sequence ID" value="NZ_CP090958.1"/>
</dbReference>
<evidence type="ECO:0000313" key="8">
    <source>
        <dbReference type="EMBL" id="WGW11093.1"/>
    </source>
</evidence>
<evidence type="ECO:0000256" key="6">
    <source>
        <dbReference type="RuleBase" id="RU361157"/>
    </source>
</evidence>
<feature type="transmembrane region" description="Helical" evidence="6">
    <location>
        <begin position="35"/>
        <end position="55"/>
    </location>
</feature>
<keyword evidence="2 6" id="KW-0812">Transmembrane</keyword>
<keyword evidence="6" id="KW-0813">Transport</keyword>
<keyword evidence="3 6" id="KW-1133">Transmembrane helix</keyword>
<comment type="subcellular location">
    <subcellularLocation>
        <location evidence="6">Cell membrane</location>
        <topology evidence="6">Multi-pass membrane protein</topology>
    </subcellularLocation>
    <subcellularLocation>
        <location evidence="1">Membrane</location>
        <topology evidence="1">Multi-pass membrane protein</topology>
    </subcellularLocation>
</comment>
<dbReference type="InterPro" id="IPR013525">
    <property type="entry name" value="ABC2_TM"/>
</dbReference>
<feature type="transmembrane region" description="Helical" evidence="6">
    <location>
        <begin position="234"/>
        <end position="256"/>
    </location>
</feature>
<feature type="transmembrane region" description="Helical" evidence="6">
    <location>
        <begin position="110"/>
        <end position="138"/>
    </location>
</feature>
<feature type="transmembrane region" description="Helical" evidence="6">
    <location>
        <begin position="67"/>
        <end position="89"/>
    </location>
</feature>
<dbReference type="EMBL" id="CP090958">
    <property type="protein sequence ID" value="WGW11093.1"/>
    <property type="molecule type" value="Genomic_DNA"/>
</dbReference>
<feature type="transmembrane region" description="Helical" evidence="6">
    <location>
        <begin position="144"/>
        <end position="166"/>
    </location>
</feature>
<sequence length="262" mass="28030">MTITTATPPNAPGVGVTNLVFIGRSLRHTLRNVDALIMAIALPVLLMLMFVFIFGGAMETGGDYVDYVVPGIILLCAGYGSAQTAVDVAEDMTNGIVDRFRTMPIQSYAVLTGHVVASLARNLVATAIVVIVAFLLGFNTTAGPAEWCAAIGVIALYILAITWLYSAIGLAAKSTAAASGYGFILMFLPYLSSAFVPVDSMPSWLQWIAENQPITPVIETIRGLLTGTDIGNSAWWALGWCLLIILIAVGWGAWLFRRRTSR</sequence>
<feature type="domain" description="ABC transmembrane type-2" evidence="7">
    <location>
        <begin position="34"/>
        <end position="259"/>
    </location>
</feature>
<comment type="similarity">
    <text evidence="6">Belongs to the ABC-2 integral membrane protein family.</text>
</comment>
<dbReference type="Proteomes" id="UP001209083">
    <property type="component" value="Chromosome"/>
</dbReference>
<keyword evidence="6" id="KW-1003">Cell membrane</keyword>
<evidence type="ECO:0000256" key="1">
    <source>
        <dbReference type="ARBA" id="ARBA00004141"/>
    </source>
</evidence>
<dbReference type="PROSITE" id="PS51012">
    <property type="entry name" value="ABC_TM2"/>
    <property type="match status" value="1"/>
</dbReference>
<dbReference type="InterPro" id="IPR047817">
    <property type="entry name" value="ABC2_TM_bact-type"/>
</dbReference>
<keyword evidence="5" id="KW-0046">Antibiotic resistance</keyword>
<evidence type="ECO:0000256" key="3">
    <source>
        <dbReference type="ARBA" id="ARBA00022989"/>
    </source>
</evidence>
<keyword evidence="9" id="KW-1185">Reference proteome</keyword>
<evidence type="ECO:0000259" key="7">
    <source>
        <dbReference type="PROSITE" id="PS51012"/>
    </source>
</evidence>
<gene>
    <name evidence="8" type="ORF">LWF01_13435</name>
</gene>
<dbReference type="InterPro" id="IPR051784">
    <property type="entry name" value="Nod_factor_ABC_transporter"/>
</dbReference>